<organism evidence="1 2">
    <name type="scientific">Rhododendron molle</name>
    <name type="common">Chinese azalea</name>
    <name type="synonym">Azalea mollis</name>
    <dbReference type="NCBI Taxonomy" id="49168"/>
    <lineage>
        <taxon>Eukaryota</taxon>
        <taxon>Viridiplantae</taxon>
        <taxon>Streptophyta</taxon>
        <taxon>Embryophyta</taxon>
        <taxon>Tracheophyta</taxon>
        <taxon>Spermatophyta</taxon>
        <taxon>Magnoliopsida</taxon>
        <taxon>eudicotyledons</taxon>
        <taxon>Gunneridae</taxon>
        <taxon>Pentapetalae</taxon>
        <taxon>asterids</taxon>
        <taxon>Ericales</taxon>
        <taxon>Ericaceae</taxon>
        <taxon>Ericoideae</taxon>
        <taxon>Rhodoreae</taxon>
        <taxon>Rhododendron</taxon>
    </lineage>
</organism>
<keyword evidence="2" id="KW-1185">Reference proteome</keyword>
<evidence type="ECO:0000313" key="1">
    <source>
        <dbReference type="EMBL" id="KAI8535697.1"/>
    </source>
</evidence>
<dbReference type="EMBL" id="CM046397">
    <property type="protein sequence ID" value="KAI8535697.1"/>
    <property type="molecule type" value="Genomic_DNA"/>
</dbReference>
<name>A0ACC0M562_RHOML</name>
<reference evidence="1" key="1">
    <citation type="submission" date="2022-02" db="EMBL/GenBank/DDBJ databases">
        <title>Plant Genome Project.</title>
        <authorList>
            <person name="Zhang R.-G."/>
        </authorList>
    </citation>
    <scope>NUCLEOTIDE SEQUENCE</scope>
    <source>
        <strain evidence="1">AT1</strain>
    </source>
</reference>
<gene>
    <name evidence="1" type="ORF">RHMOL_Rhmol10G0193900</name>
</gene>
<accession>A0ACC0M562</accession>
<dbReference type="Proteomes" id="UP001062846">
    <property type="component" value="Chromosome 10"/>
</dbReference>
<proteinExistence type="predicted"/>
<evidence type="ECO:0000313" key="2">
    <source>
        <dbReference type="Proteomes" id="UP001062846"/>
    </source>
</evidence>
<sequence length="402" mass="43082">MQDDYICYPSIASWGGGVLQAYPIGHYVSRWDSGNGPELLQIIYPDEVDVPHVETNIVHLDDESPKANEGNHEVVVDIPMDEGIGDDEDEPDYVGDEDDEDENEDDEDGSDVSSTPSRMFENLEGPGDDDIFASKEQQNQAKDDKEQPKIEDWIPCKHACAAIGLNKQKVEKYVQPCYSRDTYLGVHYHMIQPIPGKHDWVKSNQEEIHPPFMRRPSGRPRKARRKAAEEVEDAGTGTLSRAGSKNILTSTWQEQKGQPKQKKSRTTAPKTSTQPSVDAGFYTKPAQLFAPINSGFYTQPNQGSANSANLGFSSQRWWSKGGGKTGASRGGGRLSSPRGGGRSGATRGGGRVGATRGGGRAAGATRGGGRAGATRGGGRTGGPRGGGRSGAAQTSLAQIGVA</sequence>
<protein>
    <submittedName>
        <fullName evidence="1">Uncharacterized protein</fullName>
    </submittedName>
</protein>
<comment type="caution">
    <text evidence="1">The sequence shown here is derived from an EMBL/GenBank/DDBJ whole genome shotgun (WGS) entry which is preliminary data.</text>
</comment>